<evidence type="ECO:0000313" key="2">
    <source>
        <dbReference type="EMBL" id="PSN67599.1"/>
    </source>
</evidence>
<name>A0A2T2NQE7_CORCC</name>
<evidence type="ECO:0000256" key="1">
    <source>
        <dbReference type="SAM" id="MobiDB-lite"/>
    </source>
</evidence>
<feature type="compositionally biased region" description="Basic and acidic residues" evidence="1">
    <location>
        <begin position="123"/>
        <end position="133"/>
    </location>
</feature>
<keyword evidence="3" id="KW-1185">Reference proteome</keyword>
<sequence>MEAISNHFAFPDIHFSNRLHGEFSPRTANCVFCLEKKKKKKKKKRLWGNYAAIDGYGTTRLPPRKCPAGQCERVISRACYAIDLDERTGPMYVCASCTVDAGTARPVRPTDRPLPGTCWGGEKNSDALGDERGPRHRWLGEMAGREGGGKVKFCGTGASFFWPRVWCGVVRVVEPSPRNGAAAHGRRQSQRQSRAEQGMTRN</sequence>
<protein>
    <submittedName>
        <fullName evidence="2">Uncharacterized protein</fullName>
    </submittedName>
</protein>
<dbReference type="AlphaFoldDB" id="A0A2T2NQE7"/>
<dbReference type="EMBL" id="KZ678134">
    <property type="protein sequence ID" value="PSN67599.1"/>
    <property type="molecule type" value="Genomic_DNA"/>
</dbReference>
<gene>
    <name evidence="2" type="ORF">BS50DRAFT_346048</name>
</gene>
<accession>A0A2T2NQE7</accession>
<feature type="compositionally biased region" description="Low complexity" evidence="1">
    <location>
        <begin position="190"/>
        <end position="202"/>
    </location>
</feature>
<proteinExistence type="predicted"/>
<dbReference type="Proteomes" id="UP000240883">
    <property type="component" value="Unassembled WGS sequence"/>
</dbReference>
<evidence type="ECO:0000313" key="3">
    <source>
        <dbReference type="Proteomes" id="UP000240883"/>
    </source>
</evidence>
<organism evidence="2 3">
    <name type="scientific">Corynespora cassiicola Philippines</name>
    <dbReference type="NCBI Taxonomy" id="1448308"/>
    <lineage>
        <taxon>Eukaryota</taxon>
        <taxon>Fungi</taxon>
        <taxon>Dikarya</taxon>
        <taxon>Ascomycota</taxon>
        <taxon>Pezizomycotina</taxon>
        <taxon>Dothideomycetes</taxon>
        <taxon>Pleosporomycetidae</taxon>
        <taxon>Pleosporales</taxon>
        <taxon>Corynesporascaceae</taxon>
        <taxon>Corynespora</taxon>
    </lineage>
</organism>
<feature type="region of interest" description="Disordered" evidence="1">
    <location>
        <begin position="112"/>
        <end position="134"/>
    </location>
</feature>
<reference evidence="2 3" key="1">
    <citation type="journal article" date="2018" name="Front. Microbiol.">
        <title>Genome-Wide Analysis of Corynespora cassiicola Leaf Fall Disease Putative Effectors.</title>
        <authorList>
            <person name="Lopez D."/>
            <person name="Ribeiro S."/>
            <person name="Label P."/>
            <person name="Fumanal B."/>
            <person name="Venisse J.S."/>
            <person name="Kohler A."/>
            <person name="de Oliveira R.R."/>
            <person name="Labutti K."/>
            <person name="Lipzen A."/>
            <person name="Lail K."/>
            <person name="Bauer D."/>
            <person name="Ohm R.A."/>
            <person name="Barry K.W."/>
            <person name="Spatafora J."/>
            <person name="Grigoriev I.V."/>
            <person name="Martin F.M."/>
            <person name="Pujade-Renaud V."/>
        </authorList>
    </citation>
    <scope>NUCLEOTIDE SEQUENCE [LARGE SCALE GENOMIC DNA]</scope>
    <source>
        <strain evidence="2 3">Philippines</strain>
    </source>
</reference>
<feature type="region of interest" description="Disordered" evidence="1">
    <location>
        <begin position="178"/>
        <end position="202"/>
    </location>
</feature>